<dbReference type="InterPro" id="IPR036322">
    <property type="entry name" value="WD40_repeat_dom_sf"/>
</dbReference>
<reference evidence="1" key="2">
    <citation type="journal article" date="2022" name="Proc. Natl. Acad. Sci. U.S.A.">
        <title>Diploid-dominant life cycles characterize the early evolution of Fungi.</title>
        <authorList>
            <person name="Amses K.R."/>
            <person name="Simmons D.R."/>
            <person name="Longcore J.E."/>
            <person name="Mondo S.J."/>
            <person name="Seto K."/>
            <person name="Jeronimo G.H."/>
            <person name="Bonds A.E."/>
            <person name="Quandt C.A."/>
            <person name="Davis W.J."/>
            <person name="Chang Y."/>
            <person name="Federici B.A."/>
            <person name="Kuo A."/>
            <person name="LaButti K."/>
            <person name="Pangilinan J."/>
            <person name="Andreopoulos W."/>
            <person name="Tritt A."/>
            <person name="Riley R."/>
            <person name="Hundley H."/>
            <person name="Johnson J."/>
            <person name="Lipzen A."/>
            <person name="Barry K."/>
            <person name="Lang B.F."/>
            <person name="Cuomo C.A."/>
            <person name="Buchler N.E."/>
            <person name="Grigoriev I.V."/>
            <person name="Spatafora J.W."/>
            <person name="Stajich J.E."/>
            <person name="James T.Y."/>
        </authorList>
    </citation>
    <scope>NUCLEOTIDE SEQUENCE</scope>
    <source>
        <strain evidence="1">AG</strain>
    </source>
</reference>
<dbReference type="Pfam" id="PF00400">
    <property type="entry name" value="WD40"/>
    <property type="match status" value="2"/>
</dbReference>
<dbReference type="InterPro" id="IPR001680">
    <property type="entry name" value="WD40_rpt"/>
</dbReference>
<dbReference type="GO" id="GO:0005643">
    <property type="term" value="C:nuclear pore"/>
    <property type="evidence" value="ECO:0007669"/>
    <property type="project" value="TreeGrafter"/>
</dbReference>
<dbReference type="PANTHER" id="PTHR14494:SF0">
    <property type="entry name" value="ALADIN"/>
    <property type="match status" value="1"/>
</dbReference>
<sequence>MQATDRRKLPQSDEVTLAEVNSELVIAKLNNPNDPNLQRIIQGSPILFPTIQCGNRETVPTIKGQKAWSDKDADNQALIDIVWNQLSSRFADLQQTGAFHAFDGAWQILAPVLKSIFRDEFAEMLGEKHNQNARNAYIKAVAWHPHREILAVAHQDDVVFVYQLEGHRWVSRMLSHEFMVDVSSMEWKYRSAGTLAVGARSGVCIWDLYSNIGKMPPHFSFDSGVPKKIPNVSSGSSSGSSSVSGTHSPTSGLAKGAWMSYLQYPKHTSILSLSWDPTPGSHLLASTSAIDSTVVIWDTLTDTATPLRRPDNGLHIVRWSPNGVWIFVASVKGHIRVWETRRWTDKLILNPSGRAVKSACWTPDGANLFYSLRGEDELRMIYFNKASSGIDCKSISIKNFPVVEETLASGEKQKVNGAIRNICIDQVTGERMVISFEDSNVLALFLVRKMTGLAVATDSVCLFSGYIRGAALNVQPPSVTNISTLPIVNTESLGDAQPLHITFARKFEHGSLLSIAWSNGAVTFVPLYFLDSSKITAPKF</sequence>
<dbReference type="GeneID" id="75913515"/>
<comment type="caution">
    <text evidence="1">The sequence shown here is derived from an EMBL/GenBank/DDBJ whole genome shotgun (WGS) entry which is preliminary data.</text>
</comment>
<gene>
    <name evidence="1" type="ORF">K450DRAFT_235899</name>
</gene>
<accession>A0AAD5EBA9</accession>
<proteinExistence type="predicted"/>
<dbReference type="RefSeq" id="XP_051445780.1">
    <property type="nucleotide sequence ID" value="XM_051588170.1"/>
</dbReference>
<keyword evidence="2" id="KW-1185">Reference proteome</keyword>
<protein>
    <submittedName>
        <fullName evidence="1">Uncharacterized protein</fullName>
    </submittedName>
</protein>
<dbReference type="PANTHER" id="PTHR14494">
    <property type="entry name" value="ALADIN/ADRACALIN/AAAS"/>
    <property type="match status" value="1"/>
</dbReference>
<reference evidence="1" key="1">
    <citation type="submission" date="2021-06" db="EMBL/GenBank/DDBJ databases">
        <authorList>
            <consortium name="DOE Joint Genome Institute"/>
            <person name="Mondo S.J."/>
            <person name="Amses K.R."/>
            <person name="Simmons D.R."/>
            <person name="Longcore J.E."/>
            <person name="Seto K."/>
            <person name="Alves G.H."/>
            <person name="Bonds A.E."/>
            <person name="Quandt C.A."/>
            <person name="Davis W.J."/>
            <person name="Chang Y."/>
            <person name="Letcher P.M."/>
            <person name="Powell M.J."/>
            <person name="Kuo A."/>
            <person name="Labutti K."/>
            <person name="Pangilinan J."/>
            <person name="Andreopoulos W."/>
            <person name="Tritt A."/>
            <person name="Riley R."/>
            <person name="Hundley H."/>
            <person name="Johnson J."/>
            <person name="Lipzen A."/>
            <person name="Barry K."/>
            <person name="Berbee M.L."/>
            <person name="Buchler N.E."/>
            <person name="Grigoriev I.V."/>
            <person name="Spatafora J.W."/>
            <person name="Stajich J.E."/>
            <person name="James T.Y."/>
        </authorList>
    </citation>
    <scope>NUCLEOTIDE SEQUENCE</scope>
    <source>
        <strain evidence="1">AG</strain>
    </source>
</reference>
<dbReference type="InterPro" id="IPR045139">
    <property type="entry name" value="Aladin"/>
</dbReference>
<name>A0AAD5EBA9_UMBRA</name>
<dbReference type="EMBL" id="MU620910">
    <property type="protein sequence ID" value="KAI8580776.1"/>
    <property type="molecule type" value="Genomic_DNA"/>
</dbReference>
<dbReference type="AlphaFoldDB" id="A0AAD5EBA9"/>
<dbReference type="Proteomes" id="UP001206595">
    <property type="component" value="Unassembled WGS sequence"/>
</dbReference>
<organism evidence="1 2">
    <name type="scientific">Umbelopsis ramanniana AG</name>
    <dbReference type="NCBI Taxonomy" id="1314678"/>
    <lineage>
        <taxon>Eukaryota</taxon>
        <taxon>Fungi</taxon>
        <taxon>Fungi incertae sedis</taxon>
        <taxon>Mucoromycota</taxon>
        <taxon>Mucoromycotina</taxon>
        <taxon>Umbelopsidomycetes</taxon>
        <taxon>Umbelopsidales</taxon>
        <taxon>Umbelopsidaceae</taxon>
        <taxon>Umbelopsis</taxon>
    </lineage>
</organism>
<dbReference type="SUPFAM" id="SSF50978">
    <property type="entry name" value="WD40 repeat-like"/>
    <property type="match status" value="1"/>
</dbReference>
<evidence type="ECO:0000313" key="2">
    <source>
        <dbReference type="Proteomes" id="UP001206595"/>
    </source>
</evidence>
<dbReference type="InterPro" id="IPR015943">
    <property type="entry name" value="WD40/YVTN_repeat-like_dom_sf"/>
</dbReference>
<dbReference type="GO" id="GO:0006913">
    <property type="term" value="P:nucleocytoplasmic transport"/>
    <property type="evidence" value="ECO:0007669"/>
    <property type="project" value="TreeGrafter"/>
</dbReference>
<dbReference type="SMART" id="SM00320">
    <property type="entry name" value="WD40"/>
    <property type="match status" value="4"/>
</dbReference>
<dbReference type="Gene3D" id="2.130.10.10">
    <property type="entry name" value="YVTN repeat-like/Quinoprotein amine dehydrogenase"/>
    <property type="match status" value="2"/>
</dbReference>
<evidence type="ECO:0000313" key="1">
    <source>
        <dbReference type="EMBL" id="KAI8580776.1"/>
    </source>
</evidence>